<dbReference type="PANTHER" id="PTHR44688">
    <property type="entry name" value="DNA-BINDING TRANSCRIPTIONAL ACTIVATOR DEVR_DOSR"/>
    <property type="match status" value="1"/>
</dbReference>
<feature type="domain" description="HTH luxR-type" evidence="4">
    <location>
        <begin position="192"/>
        <end position="257"/>
    </location>
</feature>
<name>A0ABS7ZP88_9GAMM</name>
<evidence type="ECO:0000313" key="6">
    <source>
        <dbReference type="Proteomes" id="UP000714380"/>
    </source>
</evidence>
<dbReference type="InterPro" id="IPR016032">
    <property type="entry name" value="Sig_transdc_resp-reg_C-effctor"/>
</dbReference>
<accession>A0ABS7ZP88</accession>
<evidence type="ECO:0000256" key="3">
    <source>
        <dbReference type="ARBA" id="ARBA00023163"/>
    </source>
</evidence>
<sequence length="266" mass="29914">MAESTEVKSSRQLAGLIDHLRMASFPKELADFLSSVCLFDTCLMVVFKQGTAPALVYTESDDISPALDTYLSKSYLLDPVYNVLQKGAAEGVFRLSAIAPDSFMHSEYFHSCYQSFDLIDEINLVTELEEDCYFTLSLGRKSSLGSITRAELNKLQGYFPMLCSLIRQFWISNADDFLPQDRSRSTLTQALRTFGRGVLTRREQEITALILQGHSSQSIASQLSISVGTVKVHRKNIHARLNTSQQSEIFTLFLNHLSEMEMRIVA</sequence>
<dbReference type="InterPro" id="IPR000792">
    <property type="entry name" value="Tscrpt_reg_LuxR_C"/>
</dbReference>
<protein>
    <submittedName>
        <fullName evidence="5">LuxR family transcriptional regulator</fullName>
    </submittedName>
</protein>
<keyword evidence="6" id="KW-1185">Reference proteome</keyword>
<proteinExistence type="predicted"/>
<evidence type="ECO:0000313" key="5">
    <source>
        <dbReference type="EMBL" id="MCA6063508.1"/>
    </source>
</evidence>
<comment type="caution">
    <text evidence="5">The sequence shown here is derived from an EMBL/GenBank/DDBJ whole genome shotgun (WGS) entry which is preliminary data.</text>
</comment>
<organism evidence="5 6">
    <name type="scientific">Thalassolituus marinus</name>
    <dbReference type="NCBI Taxonomy" id="671053"/>
    <lineage>
        <taxon>Bacteria</taxon>
        <taxon>Pseudomonadati</taxon>
        <taxon>Pseudomonadota</taxon>
        <taxon>Gammaproteobacteria</taxon>
        <taxon>Oceanospirillales</taxon>
        <taxon>Oceanospirillaceae</taxon>
        <taxon>Thalassolituus</taxon>
    </lineage>
</organism>
<dbReference type="PROSITE" id="PS50043">
    <property type="entry name" value="HTH_LUXR_2"/>
    <property type="match status" value="1"/>
</dbReference>
<dbReference type="SUPFAM" id="SSF46894">
    <property type="entry name" value="C-terminal effector domain of the bipartite response regulators"/>
    <property type="match status" value="1"/>
</dbReference>
<evidence type="ECO:0000256" key="1">
    <source>
        <dbReference type="ARBA" id="ARBA00023015"/>
    </source>
</evidence>
<dbReference type="PANTHER" id="PTHR44688:SF16">
    <property type="entry name" value="DNA-BINDING TRANSCRIPTIONAL ACTIVATOR DEVR_DOSR"/>
    <property type="match status" value="1"/>
</dbReference>
<gene>
    <name evidence="5" type="ORF">I9W95_07795</name>
</gene>
<dbReference type="RefSeq" id="WP_225673574.1">
    <property type="nucleotide sequence ID" value="NZ_JAEDAH010000041.1"/>
</dbReference>
<keyword evidence="1" id="KW-0805">Transcription regulation</keyword>
<dbReference type="SMART" id="SM00421">
    <property type="entry name" value="HTH_LUXR"/>
    <property type="match status" value="1"/>
</dbReference>
<evidence type="ECO:0000259" key="4">
    <source>
        <dbReference type="PROSITE" id="PS50043"/>
    </source>
</evidence>
<dbReference type="Pfam" id="PF00196">
    <property type="entry name" value="GerE"/>
    <property type="match status" value="1"/>
</dbReference>
<dbReference type="PROSITE" id="PS00622">
    <property type="entry name" value="HTH_LUXR_1"/>
    <property type="match status" value="1"/>
</dbReference>
<dbReference type="Gene3D" id="1.10.10.10">
    <property type="entry name" value="Winged helix-like DNA-binding domain superfamily/Winged helix DNA-binding domain"/>
    <property type="match status" value="1"/>
</dbReference>
<dbReference type="InterPro" id="IPR036388">
    <property type="entry name" value="WH-like_DNA-bd_sf"/>
</dbReference>
<keyword evidence="2" id="KW-0238">DNA-binding</keyword>
<reference evidence="5 6" key="1">
    <citation type="submission" date="2020-12" db="EMBL/GenBank/DDBJ databases">
        <title>Novel Thalassolituus-related marine hydrocarbonoclastic bacteria mediated algae-derived hydrocarbons mineralization in twilight zone of the northern South China Sea.</title>
        <authorList>
            <person name="Dong C."/>
        </authorList>
    </citation>
    <scope>NUCLEOTIDE SEQUENCE [LARGE SCALE GENOMIC DNA]</scope>
    <source>
        <strain evidence="5 6">IMCC1826</strain>
    </source>
</reference>
<evidence type="ECO:0000256" key="2">
    <source>
        <dbReference type="ARBA" id="ARBA00023125"/>
    </source>
</evidence>
<dbReference type="CDD" id="cd06170">
    <property type="entry name" value="LuxR_C_like"/>
    <property type="match status" value="1"/>
</dbReference>
<dbReference type="PRINTS" id="PR00038">
    <property type="entry name" value="HTHLUXR"/>
</dbReference>
<dbReference type="EMBL" id="JAEDAH010000041">
    <property type="protein sequence ID" value="MCA6063508.1"/>
    <property type="molecule type" value="Genomic_DNA"/>
</dbReference>
<dbReference type="Proteomes" id="UP000714380">
    <property type="component" value="Unassembled WGS sequence"/>
</dbReference>
<keyword evidence="3" id="KW-0804">Transcription</keyword>